<keyword evidence="9" id="KW-1185">Reference proteome</keyword>
<dbReference type="GO" id="GO:0050567">
    <property type="term" value="F:glutaminyl-tRNA synthase (glutamine-hydrolyzing) activity"/>
    <property type="evidence" value="ECO:0007669"/>
    <property type="project" value="UniProtKB-UniRule"/>
</dbReference>
<sequence length="101" mass="11386">MELTDTEILHVARLARLRLTKEELPAVRRDLNRVLDYVQQLAQLDLSQVEPTMHVLKDKTPLREDQPAPSLPVSEALKNAPETADNMFQVPRIMEGGSDNG</sequence>
<evidence type="ECO:0000256" key="4">
    <source>
        <dbReference type="ARBA" id="ARBA00047380"/>
    </source>
</evidence>
<dbReference type="GO" id="GO:0006412">
    <property type="term" value="P:translation"/>
    <property type="evidence" value="ECO:0007669"/>
    <property type="project" value="UniProtKB-UniRule"/>
</dbReference>
<dbReference type="PANTHER" id="PTHR15004:SF0">
    <property type="entry name" value="GLUTAMYL-TRNA(GLN) AMIDOTRANSFERASE SUBUNIT C, MITOCHONDRIAL"/>
    <property type="match status" value="1"/>
</dbReference>
<accession>A0A7Y0L440</accession>
<comment type="similarity">
    <text evidence="1 6">Belongs to the GatC family.</text>
</comment>
<dbReference type="SUPFAM" id="SSF141000">
    <property type="entry name" value="Glu-tRNAGln amidotransferase C subunit"/>
    <property type="match status" value="1"/>
</dbReference>
<dbReference type="InterPro" id="IPR036113">
    <property type="entry name" value="Asp/Glu-ADT_sf_sub_c"/>
</dbReference>
<dbReference type="Gene3D" id="1.10.20.60">
    <property type="entry name" value="Glu-tRNAGln amidotransferase C subunit, N-terminal domain"/>
    <property type="match status" value="1"/>
</dbReference>
<evidence type="ECO:0000256" key="5">
    <source>
        <dbReference type="ARBA" id="ARBA00047913"/>
    </source>
</evidence>
<feature type="region of interest" description="Disordered" evidence="7">
    <location>
        <begin position="57"/>
        <end position="101"/>
    </location>
</feature>
<dbReference type="Pfam" id="PF02686">
    <property type="entry name" value="GatC"/>
    <property type="match status" value="1"/>
</dbReference>
<comment type="catalytic activity">
    <reaction evidence="4 6">
        <text>L-aspartyl-tRNA(Asn) + L-glutamine + ATP + H2O = L-asparaginyl-tRNA(Asn) + L-glutamate + ADP + phosphate + 2 H(+)</text>
        <dbReference type="Rhea" id="RHEA:14513"/>
        <dbReference type="Rhea" id="RHEA-COMP:9674"/>
        <dbReference type="Rhea" id="RHEA-COMP:9677"/>
        <dbReference type="ChEBI" id="CHEBI:15377"/>
        <dbReference type="ChEBI" id="CHEBI:15378"/>
        <dbReference type="ChEBI" id="CHEBI:29985"/>
        <dbReference type="ChEBI" id="CHEBI:30616"/>
        <dbReference type="ChEBI" id="CHEBI:43474"/>
        <dbReference type="ChEBI" id="CHEBI:58359"/>
        <dbReference type="ChEBI" id="CHEBI:78515"/>
        <dbReference type="ChEBI" id="CHEBI:78516"/>
        <dbReference type="ChEBI" id="CHEBI:456216"/>
    </reaction>
</comment>
<organism evidence="8 9">
    <name type="scientific">Sulfobacillus harzensis</name>
    <dbReference type="NCBI Taxonomy" id="2729629"/>
    <lineage>
        <taxon>Bacteria</taxon>
        <taxon>Bacillati</taxon>
        <taxon>Bacillota</taxon>
        <taxon>Clostridia</taxon>
        <taxon>Eubacteriales</taxon>
        <taxon>Clostridiales Family XVII. Incertae Sedis</taxon>
        <taxon>Sulfobacillus</taxon>
    </lineage>
</organism>
<protein>
    <recommendedName>
        <fullName evidence="6">Aspartyl/glutamyl-tRNA(Asn/Gln) amidotransferase subunit C</fullName>
        <shortName evidence="6">Asp/Glu-ADT subunit C</shortName>
        <ecNumber evidence="6">6.3.5.-</ecNumber>
    </recommendedName>
</protein>
<evidence type="ECO:0000256" key="6">
    <source>
        <dbReference type="HAMAP-Rule" id="MF_00122"/>
    </source>
</evidence>
<evidence type="ECO:0000256" key="2">
    <source>
        <dbReference type="ARBA" id="ARBA00011123"/>
    </source>
</evidence>
<gene>
    <name evidence="6 8" type="primary">gatC</name>
    <name evidence="8" type="ORF">HIJ39_09490</name>
</gene>
<dbReference type="InterPro" id="IPR003837">
    <property type="entry name" value="GatC"/>
</dbReference>
<comment type="caution">
    <text evidence="8">The sequence shown here is derived from an EMBL/GenBank/DDBJ whole genome shotgun (WGS) entry which is preliminary data.</text>
</comment>
<evidence type="ECO:0000313" key="8">
    <source>
        <dbReference type="EMBL" id="NMP22582.1"/>
    </source>
</evidence>
<dbReference type="GO" id="GO:0006450">
    <property type="term" value="P:regulation of translational fidelity"/>
    <property type="evidence" value="ECO:0007669"/>
    <property type="project" value="InterPro"/>
</dbReference>
<proteinExistence type="inferred from homology"/>
<dbReference type="RefSeq" id="WP_169099036.1">
    <property type="nucleotide sequence ID" value="NZ_JABBVZ010000026.1"/>
</dbReference>
<evidence type="ECO:0000256" key="3">
    <source>
        <dbReference type="ARBA" id="ARBA00024799"/>
    </source>
</evidence>
<dbReference type="EMBL" id="JABBVZ010000026">
    <property type="protein sequence ID" value="NMP22582.1"/>
    <property type="molecule type" value="Genomic_DNA"/>
</dbReference>
<evidence type="ECO:0000256" key="7">
    <source>
        <dbReference type="SAM" id="MobiDB-lite"/>
    </source>
</evidence>
<dbReference type="GO" id="GO:0005524">
    <property type="term" value="F:ATP binding"/>
    <property type="evidence" value="ECO:0007669"/>
    <property type="project" value="UniProtKB-KW"/>
</dbReference>
<evidence type="ECO:0000256" key="1">
    <source>
        <dbReference type="ARBA" id="ARBA00010757"/>
    </source>
</evidence>
<dbReference type="GO" id="GO:0016740">
    <property type="term" value="F:transferase activity"/>
    <property type="evidence" value="ECO:0007669"/>
    <property type="project" value="UniProtKB-KW"/>
</dbReference>
<comment type="subunit">
    <text evidence="2 6">Heterotrimer of A, B and C subunits.</text>
</comment>
<dbReference type="EC" id="6.3.5.-" evidence="6"/>
<keyword evidence="6" id="KW-0067">ATP-binding</keyword>
<keyword evidence="6" id="KW-0648">Protein biosynthesis</keyword>
<comment type="function">
    <text evidence="3 6">Allows the formation of correctly charged Asn-tRNA(Asn) or Gln-tRNA(Gln) through the transamidation of misacylated Asp-tRNA(Asn) or Glu-tRNA(Gln) in organisms which lack either or both of asparaginyl-tRNA or glutaminyl-tRNA synthetases. The reaction takes place in the presence of glutamine and ATP through an activated phospho-Asp-tRNA(Asn) or phospho-Glu-tRNA(Gln).</text>
</comment>
<keyword evidence="6" id="KW-0547">Nucleotide-binding</keyword>
<dbReference type="Proteomes" id="UP000533476">
    <property type="component" value="Unassembled WGS sequence"/>
</dbReference>
<dbReference type="AlphaFoldDB" id="A0A7Y0L440"/>
<evidence type="ECO:0000313" key="9">
    <source>
        <dbReference type="Proteomes" id="UP000533476"/>
    </source>
</evidence>
<keyword evidence="8" id="KW-0808">Transferase</keyword>
<feature type="compositionally biased region" description="Basic and acidic residues" evidence="7">
    <location>
        <begin position="57"/>
        <end position="66"/>
    </location>
</feature>
<dbReference type="PANTHER" id="PTHR15004">
    <property type="entry name" value="GLUTAMYL-TRNA(GLN) AMIDOTRANSFERASE SUBUNIT C, MITOCHONDRIAL"/>
    <property type="match status" value="1"/>
</dbReference>
<comment type="catalytic activity">
    <reaction evidence="5 6">
        <text>L-glutamyl-tRNA(Gln) + L-glutamine + ATP + H2O = L-glutaminyl-tRNA(Gln) + L-glutamate + ADP + phosphate + H(+)</text>
        <dbReference type="Rhea" id="RHEA:17521"/>
        <dbReference type="Rhea" id="RHEA-COMP:9681"/>
        <dbReference type="Rhea" id="RHEA-COMP:9684"/>
        <dbReference type="ChEBI" id="CHEBI:15377"/>
        <dbReference type="ChEBI" id="CHEBI:15378"/>
        <dbReference type="ChEBI" id="CHEBI:29985"/>
        <dbReference type="ChEBI" id="CHEBI:30616"/>
        <dbReference type="ChEBI" id="CHEBI:43474"/>
        <dbReference type="ChEBI" id="CHEBI:58359"/>
        <dbReference type="ChEBI" id="CHEBI:78520"/>
        <dbReference type="ChEBI" id="CHEBI:78521"/>
        <dbReference type="ChEBI" id="CHEBI:456216"/>
    </reaction>
</comment>
<dbReference type="HAMAP" id="MF_00122">
    <property type="entry name" value="GatC"/>
    <property type="match status" value="1"/>
</dbReference>
<reference evidence="8 9" key="1">
    <citation type="submission" date="2020-04" db="EMBL/GenBank/DDBJ databases">
        <authorList>
            <person name="Zhang R."/>
            <person name="Schippers A."/>
        </authorList>
    </citation>
    <scope>NUCLEOTIDE SEQUENCE [LARGE SCALE GENOMIC DNA]</scope>
    <source>
        <strain evidence="8 9">DSM 109850</strain>
    </source>
</reference>
<name>A0A7Y0L440_9FIRM</name>
<dbReference type="NCBIfam" id="TIGR00135">
    <property type="entry name" value="gatC"/>
    <property type="match status" value="1"/>
</dbReference>
<dbReference type="GO" id="GO:0070681">
    <property type="term" value="P:glutaminyl-tRNAGln biosynthesis via transamidation"/>
    <property type="evidence" value="ECO:0007669"/>
    <property type="project" value="TreeGrafter"/>
</dbReference>
<keyword evidence="6" id="KW-0436">Ligase</keyword>